<dbReference type="PROSITE" id="PS01129">
    <property type="entry name" value="PSI_RLU"/>
    <property type="match status" value="1"/>
</dbReference>
<accession>A0A3N1Y1E4</accession>
<evidence type="ECO:0000313" key="11">
    <source>
        <dbReference type="EMBL" id="ROR32646.1"/>
    </source>
</evidence>
<dbReference type="InterPro" id="IPR002942">
    <property type="entry name" value="S4_RNA-bd"/>
</dbReference>
<keyword evidence="6 9" id="KW-0413">Isomerase</keyword>
<dbReference type="AlphaFoldDB" id="A0A3N1Y1E4"/>
<evidence type="ECO:0000256" key="5">
    <source>
        <dbReference type="ARBA" id="ARBA00022884"/>
    </source>
</evidence>
<evidence type="ECO:0000256" key="4">
    <source>
        <dbReference type="ARBA" id="ARBA00022552"/>
    </source>
</evidence>
<dbReference type="Pfam" id="PF00849">
    <property type="entry name" value="PseudoU_synth_2"/>
    <property type="match status" value="1"/>
</dbReference>
<dbReference type="PANTHER" id="PTHR21600">
    <property type="entry name" value="MITOCHONDRIAL RNA PSEUDOURIDINE SYNTHASE"/>
    <property type="match status" value="1"/>
</dbReference>
<feature type="domain" description="RNA-binding S4" evidence="10">
    <location>
        <begin position="27"/>
        <end position="86"/>
    </location>
</feature>
<gene>
    <name evidence="11" type="ORF">EDC57_1852</name>
</gene>
<dbReference type="CDD" id="cd02869">
    <property type="entry name" value="PseudoU_synth_RluA_like"/>
    <property type="match status" value="1"/>
</dbReference>
<dbReference type="Gene3D" id="3.10.290.10">
    <property type="entry name" value="RNA-binding S4 domain"/>
    <property type="match status" value="1"/>
</dbReference>
<evidence type="ECO:0000256" key="1">
    <source>
        <dbReference type="ARBA" id="ARBA00000381"/>
    </source>
</evidence>
<keyword evidence="12" id="KW-1185">Reference proteome</keyword>
<dbReference type="InterPro" id="IPR050188">
    <property type="entry name" value="RluA_PseudoU_synthase"/>
</dbReference>
<dbReference type="PROSITE" id="PS50889">
    <property type="entry name" value="S4"/>
    <property type="match status" value="1"/>
</dbReference>
<dbReference type="Proteomes" id="UP000276634">
    <property type="component" value="Unassembled WGS sequence"/>
</dbReference>
<evidence type="ECO:0000256" key="9">
    <source>
        <dbReference type="RuleBase" id="RU362028"/>
    </source>
</evidence>
<dbReference type="InterPro" id="IPR006224">
    <property type="entry name" value="PsdUridine_synth_RluA-like_CS"/>
</dbReference>
<dbReference type="InterPro" id="IPR006225">
    <property type="entry name" value="PsdUridine_synth_RluC/D"/>
</dbReference>
<dbReference type="SUPFAM" id="SSF55174">
    <property type="entry name" value="Alpha-L RNA-binding motif"/>
    <property type="match status" value="1"/>
</dbReference>
<comment type="catalytic activity">
    <reaction evidence="1">
        <text>uridine(955/2504/2580) in 23S rRNA = pseudouridine(955/2504/2580) in 23S rRNA</text>
        <dbReference type="Rhea" id="RHEA:42528"/>
        <dbReference type="Rhea" id="RHEA-COMP:10099"/>
        <dbReference type="Rhea" id="RHEA-COMP:10100"/>
        <dbReference type="ChEBI" id="CHEBI:65314"/>
        <dbReference type="ChEBI" id="CHEBI:65315"/>
        <dbReference type="EC" id="5.4.99.24"/>
    </reaction>
</comment>
<dbReference type="GO" id="GO:0000455">
    <property type="term" value="P:enzyme-directed rRNA pseudouridine synthesis"/>
    <property type="evidence" value="ECO:0007669"/>
    <property type="project" value="UniProtKB-ARBA"/>
</dbReference>
<evidence type="ECO:0000256" key="2">
    <source>
        <dbReference type="ARBA" id="ARBA00002876"/>
    </source>
</evidence>
<comment type="similarity">
    <text evidence="3 9">Belongs to the pseudouridine synthase RluA family.</text>
</comment>
<proteinExistence type="inferred from homology"/>
<dbReference type="InterPro" id="IPR020103">
    <property type="entry name" value="PsdUridine_synth_cat_dom_sf"/>
</dbReference>
<dbReference type="Pfam" id="PF01479">
    <property type="entry name" value="S4"/>
    <property type="match status" value="1"/>
</dbReference>
<comment type="catalytic activity">
    <reaction evidence="9">
        <text>a uridine in RNA = a pseudouridine in RNA</text>
        <dbReference type="Rhea" id="RHEA:48348"/>
        <dbReference type="Rhea" id="RHEA-COMP:12068"/>
        <dbReference type="Rhea" id="RHEA-COMP:12069"/>
        <dbReference type="ChEBI" id="CHEBI:65314"/>
        <dbReference type="ChEBI" id="CHEBI:65315"/>
    </reaction>
</comment>
<dbReference type="CDD" id="cd00165">
    <property type="entry name" value="S4"/>
    <property type="match status" value="1"/>
</dbReference>
<keyword evidence="5 8" id="KW-0694">RNA-binding</keyword>
<name>A0A3N1Y1E4_9GAMM</name>
<evidence type="ECO:0000313" key="12">
    <source>
        <dbReference type="Proteomes" id="UP000276634"/>
    </source>
</evidence>
<evidence type="ECO:0000259" key="10">
    <source>
        <dbReference type="SMART" id="SM00363"/>
    </source>
</evidence>
<evidence type="ECO:0000256" key="8">
    <source>
        <dbReference type="PROSITE-ProRule" id="PRU00182"/>
    </source>
</evidence>
<feature type="active site" evidence="7">
    <location>
        <position position="149"/>
    </location>
</feature>
<organism evidence="11 12">
    <name type="scientific">Inmirania thermothiophila</name>
    <dbReference type="NCBI Taxonomy" id="1750597"/>
    <lineage>
        <taxon>Bacteria</taxon>
        <taxon>Pseudomonadati</taxon>
        <taxon>Pseudomonadota</taxon>
        <taxon>Gammaproteobacteria</taxon>
        <taxon>Chromatiales</taxon>
        <taxon>Ectothiorhodospiraceae</taxon>
        <taxon>Inmirania</taxon>
    </lineage>
</organism>
<dbReference type="GO" id="GO:0160141">
    <property type="term" value="F:23S rRNA pseudouridine(955/2504/2580) synthase activity"/>
    <property type="evidence" value="ECO:0007669"/>
    <property type="project" value="UniProtKB-EC"/>
</dbReference>
<dbReference type="InterPro" id="IPR036986">
    <property type="entry name" value="S4_RNA-bd_sf"/>
</dbReference>
<evidence type="ECO:0000256" key="7">
    <source>
        <dbReference type="PIRSR" id="PIRSR606225-1"/>
    </source>
</evidence>
<dbReference type="SMART" id="SM00363">
    <property type="entry name" value="S4"/>
    <property type="match status" value="1"/>
</dbReference>
<comment type="caution">
    <text evidence="11">The sequence shown here is derived from an EMBL/GenBank/DDBJ whole genome shotgun (WGS) entry which is preliminary data.</text>
</comment>
<evidence type="ECO:0000256" key="6">
    <source>
        <dbReference type="ARBA" id="ARBA00023235"/>
    </source>
</evidence>
<dbReference type="InterPro" id="IPR006145">
    <property type="entry name" value="PsdUridine_synth_RsuA/RluA"/>
</dbReference>
<sequence>MAAMASRQEGAAAAARWLEVGAEHAGQRIDNFLIRELRGVPRSRIYRILRTGEVRVNAGRARAGYRLQPGDRVRIPPLRAAERLAPRPDEGLAARIAQAILYEDEAVLVLDKPAGVPVHAGSGYGYGVIEALRSVHPQGRALELVHRLDRDTSGCLLLAKGRAVLRALHRAWREGGVDKGYLLVVHGTWPAGLREVGEALARQGDRVVADPAGRRARTRFRVRERLPAATLLEAHPLTGRMHQIRVHAAAAGHPILGDRRYGERARDRALGVPRLCLHAAWLALAHPAGGRRLRVEAPLEGRLAAFLEALRQGRAG</sequence>
<dbReference type="Gene3D" id="3.30.2350.10">
    <property type="entry name" value="Pseudouridine synthase"/>
    <property type="match status" value="1"/>
</dbReference>
<dbReference type="PANTHER" id="PTHR21600:SF92">
    <property type="entry name" value="RIBOSOMAL LARGE SUBUNIT PSEUDOURIDINE SYNTHASE C"/>
    <property type="match status" value="1"/>
</dbReference>
<protein>
    <recommendedName>
        <fullName evidence="9">Pseudouridine synthase</fullName>
        <ecNumber evidence="9">5.4.99.-</ecNumber>
    </recommendedName>
</protein>
<dbReference type="EMBL" id="RJVI01000002">
    <property type="protein sequence ID" value="ROR32646.1"/>
    <property type="molecule type" value="Genomic_DNA"/>
</dbReference>
<evidence type="ECO:0000256" key="3">
    <source>
        <dbReference type="ARBA" id="ARBA00010876"/>
    </source>
</evidence>
<keyword evidence="4" id="KW-0698">rRNA processing</keyword>
<dbReference type="GO" id="GO:0003723">
    <property type="term" value="F:RNA binding"/>
    <property type="evidence" value="ECO:0007669"/>
    <property type="project" value="UniProtKB-KW"/>
</dbReference>
<reference evidence="11 12" key="1">
    <citation type="submission" date="2018-11" db="EMBL/GenBank/DDBJ databases">
        <title>Genomic Encyclopedia of Type Strains, Phase IV (KMG-IV): sequencing the most valuable type-strain genomes for metagenomic binning, comparative biology and taxonomic classification.</title>
        <authorList>
            <person name="Goeker M."/>
        </authorList>
    </citation>
    <scope>NUCLEOTIDE SEQUENCE [LARGE SCALE GENOMIC DNA]</scope>
    <source>
        <strain evidence="11 12">DSM 100275</strain>
    </source>
</reference>
<comment type="function">
    <text evidence="2">Responsible for synthesis of pseudouridine from uracil at positions 955, 2504 and 2580 in 23S ribosomal RNA.</text>
</comment>
<dbReference type="NCBIfam" id="TIGR00005">
    <property type="entry name" value="rluA_subfam"/>
    <property type="match status" value="1"/>
</dbReference>
<dbReference type="SUPFAM" id="SSF55120">
    <property type="entry name" value="Pseudouridine synthase"/>
    <property type="match status" value="1"/>
</dbReference>
<dbReference type="EC" id="5.4.99.-" evidence="9"/>